<proteinExistence type="predicted"/>
<feature type="transmembrane region" description="Helical" evidence="1">
    <location>
        <begin position="245"/>
        <end position="262"/>
    </location>
</feature>
<accession>A0A4Y2I4D7</accession>
<dbReference type="AlphaFoldDB" id="A0A4Y2I4D7"/>
<dbReference type="EMBL" id="BGPR01002377">
    <property type="protein sequence ID" value="GBM72445.1"/>
    <property type="molecule type" value="Genomic_DNA"/>
</dbReference>
<keyword evidence="3" id="KW-1185">Reference proteome</keyword>
<organism evidence="2 3">
    <name type="scientific">Araneus ventricosus</name>
    <name type="common">Orbweaver spider</name>
    <name type="synonym">Epeira ventricosa</name>
    <dbReference type="NCBI Taxonomy" id="182803"/>
    <lineage>
        <taxon>Eukaryota</taxon>
        <taxon>Metazoa</taxon>
        <taxon>Ecdysozoa</taxon>
        <taxon>Arthropoda</taxon>
        <taxon>Chelicerata</taxon>
        <taxon>Arachnida</taxon>
        <taxon>Araneae</taxon>
        <taxon>Araneomorphae</taxon>
        <taxon>Entelegynae</taxon>
        <taxon>Araneoidea</taxon>
        <taxon>Araneidae</taxon>
        <taxon>Araneus</taxon>
    </lineage>
</organism>
<reference evidence="2 3" key="1">
    <citation type="journal article" date="2019" name="Sci. Rep.">
        <title>Orb-weaving spider Araneus ventricosus genome elucidates the spidroin gene catalogue.</title>
        <authorList>
            <person name="Kono N."/>
            <person name="Nakamura H."/>
            <person name="Ohtoshi R."/>
            <person name="Moran D.A.P."/>
            <person name="Shinohara A."/>
            <person name="Yoshida Y."/>
            <person name="Fujiwara M."/>
            <person name="Mori M."/>
            <person name="Tomita M."/>
            <person name="Arakawa K."/>
        </authorList>
    </citation>
    <scope>NUCLEOTIDE SEQUENCE [LARGE SCALE GENOMIC DNA]</scope>
</reference>
<name>A0A4Y2I4D7_ARAVE</name>
<comment type="caution">
    <text evidence="2">The sequence shown here is derived from an EMBL/GenBank/DDBJ whole genome shotgun (WGS) entry which is preliminary data.</text>
</comment>
<feature type="transmembrane region" description="Helical" evidence="1">
    <location>
        <begin position="7"/>
        <end position="29"/>
    </location>
</feature>
<evidence type="ECO:0008006" key="4">
    <source>
        <dbReference type="Google" id="ProtNLM"/>
    </source>
</evidence>
<feature type="transmembrane region" description="Helical" evidence="1">
    <location>
        <begin position="168"/>
        <end position="189"/>
    </location>
</feature>
<sequence length="264" mass="30360">MKRYRYRILNLIIVSTYLSMFIMATVAALGEPNHYTSKVRLSFYKDFENETLGNSICVFINQLIYTYQYEFPFLASGMIGILYYEFSEFLHQFHEDLKLQFKSLNHNKIGSLQQVHTFLYQVGLEVQNGTSMICFVIICCQMTSMYVTLSVFNVFIKKKFSSSSICRMILSFILGPGSLACLTLCSSKISTQFQKVQRTILLLKDELIRRELLESKVFDSLNTMLEKQINVMTASGFVELTPKSLLAMIGSLISYTLLIVNLKQ</sequence>
<evidence type="ECO:0000256" key="1">
    <source>
        <dbReference type="SAM" id="Phobius"/>
    </source>
</evidence>
<keyword evidence="1" id="KW-0812">Transmembrane</keyword>
<evidence type="ECO:0000313" key="2">
    <source>
        <dbReference type="EMBL" id="GBM72445.1"/>
    </source>
</evidence>
<keyword evidence="1" id="KW-1133">Transmembrane helix</keyword>
<gene>
    <name evidence="2" type="ORF">AVEN_6980_1</name>
</gene>
<feature type="transmembrane region" description="Helical" evidence="1">
    <location>
        <begin position="130"/>
        <end position="156"/>
    </location>
</feature>
<keyword evidence="1" id="KW-0472">Membrane</keyword>
<dbReference type="Proteomes" id="UP000499080">
    <property type="component" value="Unassembled WGS sequence"/>
</dbReference>
<protein>
    <recommendedName>
        <fullName evidence="4">Gustatory receptor</fullName>
    </recommendedName>
</protein>
<evidence type="ECO:0000313" key="3">
    <source>
        <dbReference type="Proteomes" id="UP000499080"/>
    </source>
</evidence>